<protein>
    <submittedName>
        <fullName evidence="2">Type II toxin-antitoxin system RelE/ParE family toxin</fullName>
    </submittedName>
</protein>
<dbReference type="Proteomes" id="UP000315164">
    <property type="component" value="Unassembled WGS sequence"/>
</dbReference>
<dbReference type="AlphaFoldDB" id="A0A547EE19"/>
<accession>A0A547EE19</accession>
<evidence type="ECO:0000313" key="3">
    <source>
        <dbReference type="Proteomes" id="UP000315164"/>
    </source>
</evidence>
<dbReference type="Proteomes" id="UP000318394">
    <property type="component" value="Unassembled WGS sequence"/>
</dbReference>
<sequence length="98" mass="11731">MMKFDYNIVWLQKAEIKLFYQADYILQQSQNPIIAEQFYDAIKSEVDKLSFTADVYRLRKKKEIPILNGKYQVKFLIGQENVYIVDFKSARQNSYSFL</sequence>
<evidence type="ECO:0000313" key="1">
    <source>
        <dbReference type="EMBL" id="TRB36238.1"/>
    </source>
</evidence>
<evidence type="ECO:0000313" key="4">
    <source>
        <dbReference type="Proteomes" id="UP000318394"/>
    </source>
</evidence>
<comment type="caution">
    <text evidence="2">The sequence shown here is derived from an EMBL/GenBank/DDBJ whole genome shotgun (WGS) entry which is preliminary data.</text>
</comment>
<proteinExistence type="predicted"/>
<dbReference type="EMBL" id="VAJB01000020">
    <property type="protein sequence ID" value="TRB73683.1"/>
    <property type="molecule type" value="Genomic_DNA"/>
</dbReference>
<dbReference type="KEGG" id="mhaq:WC39_13740"/>
<dbReference type="InterPro" id="IPR035093">
    <property type="entry name" value="RelE/ParE_toxin_dom_sf"/>
</dbReference>
<evidence type="ECO:0000313" key="2">
    <source>
        <dbReference type="EMBL" id="TRB73683.1"/>
    </source>
</evidence>
<name>A0A547EE19_MANHA</name>
<organism evidence="2 3">
    <name type="scientific">Mannheimia haemolytica</name>
    <name type="common">Pasteurella haemolytica</name>
    <dbReference type="NCBI Taxonomy" id="75985"/>
    <lineage>
        <taxon>Bacteria</taxon>
        <taxon>Pseudomonadati</taxon>
        <taxon>Pseudomonadota</taxon>
        <taxon>Gammaproteobacteria</taxon>
        <taxon>Pasteurellales</taxon>
        <taxon>Pasteurellaceae</taxon>
        <taxon>Mannheimia</taxon>
    </lineage>
</organism>
<dbReference type="KEGG" id="mhay:VK67_13745"/>
<dbReference type="Gene3D" id="3.30.2310.20">
    <property type="entry name" value="RelE-like"/>
    <property type="match status" value="1"/>
</dbReference>
<dbReference type="RefSeq" id="WP_006251374.1">
    <property type="nucleotide sequence ID" value="NZ_CP011098.1"/>
</dbReference>
<dbReference type="GeneID" id="67370401"/>
<dbReference type="OrthoDB" id="5678981at2"/>
<dbReference type="EMBL" id="VAJI01000021">
    <property type="protein sequence ID" value="TRB36238.1"/>
    <property type="molecule type" value="Genomic_DNA"/>
</dbReference>
<reference evidence="3 4" key="1">
    <citation type="journal article" date="2019" name="Vet. Microbiol.">
        <title>Genetic characterization of susceptible and multi-drug resistant Mannheimia haemolytica isolated from high-risk stocker calves prior to and after antimicrobial metaphylaxis.</title>
        <authorList>
            <person name="Snyder E.R."/>
            <person name="Alvarez-Narvaez S."/>
            <person name="Credille B.C."/>
        </authorList>
    </citation>
    <scope>NUCLEOTIDE SEQUENCE [LARGE SCALE GENOMIC DNA]</scope>
    <source>
        <strain evidence="2 3">UGA-R5-128-1</strain>
        <strain evidence="1 4">UGA-R7-163-1</strain>
    </source>
</reference>
<gene>
    <name evidence="2" type="ORF">FEA53_09545</name>
    <name evidence="1" type="ORF">FEB89_09595</name>
</gene>
<keyword evidence="4" id="KW-1185">Reference proteome</keyword>